<feature type="region of interest" description="Disordered" evidence="1">
    <location>
        <begin position="96"/>
        <end position="134"/>
    </location>
</feature>
<feature type="region of interest" description="Disordered" evidence="1">
    <location>
        <begin position="1"/>
        <end position="25"/>
    </location>
</feature>
<keyword evidence="3" id="KW-1185">Reference proteome</keyword>
<dbReference type="AlphaFoldDB" id="A0AA40EUT0"/>
<proteinExistence type="predicted"/>
<dbReference type="EMBL" id="JAUKUD010000004">
    <property type="protein sequence ID" value="KAK0745954.1"/>
    <property type="molecule type" value="Genomic_DNA"/>
</dbReference>
<name>A0AA40EUT0_9PEZI</name>
<accession>A0AA40EUT0</accession>
<feature type="compositionally biased region" description="Basic residues" evidence="1">
    <location>
        <begin position="96"/>
        <end position="105"/>
    </location>
</feature>
<sequence length="190" mass="21094">MFSPRADMFPRPRRDGCPPLLSPHTHVSPADVRAVLYRCFISTSAAPSPPPDMAKNARGLDCVPPCRQSPCPVYPQASRRQTSRCSQAPRWCHVKPQHGYPHHPPRPPAASKLPRASFPRPGRPRPLPTPSLTTTVPRRNIRRLQNSFFMRPPAAATASKALDAGGQRRRGRSIYHHRDGPLLETTTSTP</sequence>
<reference evidence="2" key="1">
    <citation type="submission" date="2023-06" db="EMBL/GenBank/DDBJ databases">
        <title>Genome-scale phylogeny and comparative genomics of the fungal order Sordariales.</title>
        <authorList>
            <consortium name="Lawrence Berkeley National Laboratory"/>
            <person name="Hensen N."/>
            <person name="Bonometti L."/>
            <person name="Westerberg I."/>
            <person name="Brannstrom I.O."/>
            <person name="Guillou S."/>
            <person name="Cros-Aarteil S."/>
            <person name="Calhoun S."/>
            <person name="Haridas S."/>
            <person name="Kuo A."/>
            <person name="Mondo S."/>
            <person name="Pangilinan J."/>
            <person name="Riley R."/>
            <person name="LaButti K."/>
            <person name="Andreopoulos B."/>
            <person name="Lipzen A."/>
            <person name="Chen C."/>
            <person name="Yanf M."/>
            <person name="Daum C."/>
            <person name="Ng V."/>
            <person name="Clum A."/>
            <person name="Steindorff A."/>
            <person name="Ohm R."/>
            <person name="Martin F."/>
            <person name="Silar P."/>
            <person name="Natvig D."/>
            <person name="Lalanne C."/>
            <person name="Gautier V."/>
            <person name="Ament-velasquez S.L."/>
            <person name="Kruys A."/>
            <person name="Hutchinson M.I."/>
            <person name="Powell A.J."/>
            <person name="Barry K."/>
            <person name="Miller A.N."/>
            <person name="Grigoriev I.V."/>
            <person name="Debuchy R."/>
            <person name="Gladieux P."/>
            <person name="Thoren M.H."/>
            <person name="Johannesson H."/>
        </authorList>
    </citation>
    <scope>NUCLEOTIDE SEQUENCE</scope>
    <source>
        <strain evidence="2">SMH3187-1</strain>
    </source>
</reference>
<gene>
    <name evidence="2" type="ORF">B0T18DRAFT_410522</name>
</gene>
<dbReference type="Proteomes" id="UP001172155">
    <property type="component" value="Unassembled WGS sequence"/>
</dbReference>
<feature type="region of interest" description="Disordered" evidence="1">
    <location>
        <begin position="149"/>
        <end position="190"/>
    </location>
</feature>
<evidence type="ECO:0000313" key="2">
    <source>
        <dbReference type="EMBL" id="KAK0745954.1"/>
    </source>
</evidence>
<evidence type="ECO:0000313" key="3">
    <source>
        <dbReference type="Proteomes" id="UP001172155"/>
    </source>
</evidence>
<evidence type="ECO:0000256" key="1">
    <source>
        <dbReference type="SAM" id="MobiDB-lite"/>
    </source>
</evidence>
<comment type="caution">
    <text evidence="2">The sequence shown here is derived from an EMBL/GenBank/DDBJ whole genome shotgun (WGS) entry which is preliminary data.</text>
</comment>
<protein>
    <submittedName>
        <fullName evidence="2">Uncharacterized protein</fullName>
    </submittedName>
</protein>
<organism evidence="2 3">
    <name type="scientific">Schizothecium vesticola</name>
    <dbReference type="NCBI Taxonomy" id="314040"/>
    <lineage>
        <taxon>Eukaryota</taxon>
        <taxon>Fungi</taxon>
        <taxon>Dikarya</taxon>
        <taxon>Ascomycota</taxon>
        <taxon>Pezizomycotina</taxon>
        <taxon>Sordariomycetes</taxon>
        <taxon>Sordariomycetidae</taxon>
        <taxon>Sordariales</taxon>
        <taxon>Schizotheciaceae</taxon>
        <taxon>Schizothecium</taxon>
    </lineage>
</organism>